<organism evidence="1 2">
    <name type="scientific">Caerostris darwini</name>
    <dbReference type="NCBI Taxonomy" id="1538125"/>
    <lineage>
        <taxon>Eukaryota</taxon>
        <taxon>Metazoa</taxon>
        <taxon>Ecdysozoa</taxon>
        <taxon>Arthropoda</taxon>
        <taxon>Chelicerata</taxon>
        <taxon>Arachnida</taxon>
        <taxon>Araneae</taxon>
        <taxon>Araneomorphae</taxon>
        <taxon>Entelegynae</taxon>
        <taxon>Araneoidea</taxon>
        <taxon>Araneidae</taxon>
        <taxon>Caerostris</taxon>
    </lineage>
</organism>
<comment type="caution">
    <text evidence="1">The sequence shown here is derived from an EMBL/GenBank/DDBJ whole genome shotgun (WGS) entry which is preliminary data.</text>
</comment>
<proteinExistence type="predicted"/>
<evidence type="ECO:0000313" key="1">
    <source>
        <dbReference type="EMBL" id="GIY82926.1"/>
    </source>
</evidence>
<dbReference type="Proteomes" id="UP001054837">
    <property type="component" value="Unassembled WGS sequence"/>
</dbReference>
<accession>A0AAV4WJ81</accession>
<sequence length="156" mass="17252">MVLASPGEIGRGWKCSCAHTSESTKRRKFGPKCANDADVPCSRIPHSCPFPVSEQIRERQSVPQYPGNLHDKLSHSLLLVGSCYDPLFLSSVLSPSQWALPFLAFISIFGTFFGGGGGTGFPDIVRPGHTSFYPRVFEIEIFKGRPEKFFVLLFLV</sequence>
<dbReference type="AlphaFoldDB" id="A0AAV4WJ81"/>
<reference evidence="1 2" key="1">
    <citation type="submission" date="2021-06" db="EMBL/GenBank/DDBJ databases">
        <title>Caerostris darwini draft genome.</title>
        <authorList>
            <person name="Kono N."/>
            <person name="Arakawa K."/>
        </authorList>
    </citation>
    <scope>NUCLEOTIDE SEQUENCE [LARGE SCALE GENOMIC DNA]</scope>
</reference>
<evidence type="ECO:0000313" key="2">
    <source>
        <dbReference type="Proteomes" id="UP001054837"/>
    </source>
</evidence>
<gene>
    <name evidence="1" type="ORF">CDAR_527301</name>
</gene>
<protein>
    <submittedName>
        <fullName evidence="1">Uncharacterized protein</fullName>
    </submittedName>
</protein>
<keyword evidence="2" id="KW-1185">Reference proteome</keyword>
<dbReference type="EMBL" id="BPLQ01014754">
    <property type="protein sequence ID" value="GIY82926.1"/>
    <property type="molecule type" value="Genomic_DNA"/>
</dbReference>
<name>A0AAV4WJ81_9ARAC</name>